<dbReference type="GO" id="GO:0070006">
    <property type="term" value="F:metalloaminopeptidase activity"/>
    <property type="evidence" value="ECO:0007669"/>
    <property type="project" value="TreeGrafter"/>
</dbReference>
<dbReference type="GO" id="GO:0043171">
    <property type="term" value="P:peptide catabolic process"/>
    <property type="evidence" value="ECO:0007669"/>
    <property type="project" value="TreeGrafter"/>
</dbReference>
<dbReference type="GO" id="GO:0008270">
    <property type="term" value="F:zinc ion binding"/>
    <property type="evidence" value="ECO:0007669"/>
    <property type="project" value="TreeGrafter"/>
</dbReference>
<dbReference type="InterPro" id="IPR045357">
    <property type="entry name" value="Aminopeptidase_N-like_N"/>
</dbReference>
<dbReference type="AlphaFoldDB" id="A0A0M3ITZ1"/>
<evidence type="ECO:0000256" key="1">
    <source>
        <dbReference type="SAM" id="MobiDB-lite"/>
    </source>
</evidence>
<name>A0A0M3ITZ1_ASCLU</name>
<dbReference type="GO" id="GO:0005615">
    <property type="term" value="C:extracellular space"/>
    <property type="evidence" value="ECO:0007669"/>
    <property type="project" value="TreeGrafter"/>
</dbReference>
<protein>
    <submittedName>
        <fullName evidence="4">Peptidase_M1_N domain-containing protein</fullName>
    </submittedName>
</protein>
<dbReference type="Gene3D" id="2.60.40.1730">
    <property type="entry name" value="tricorn interacting facor f3 domain"/>
    <property type="match status" value="1"/>
</dbReference>
<proteinExistence type="predicted"/>
<dbReference type="GO" id="GO:0016020">
    <property type="term" value="C:membrane"/>
    <property type="evidence" value="ECO:0007669"/>
    <property type="project" value="TreeGrafter"/>
</dbReference>
<evidence type="ECO:0000259" key="2">
    <source>
        <dbReference type="Pfam" id="PF17900"/>
    </source>
</evidence>
<dbReference type="Proteomes" id="UP000036681">
    <property type="component" value="Unplaced"/>
</dbReference>
<dbReference type="GO" id="GO:0005737">
    <property type="term" value="C:cytoplasm"/>
    <property type="evidence" value="ECO:0007669"/>
    <property type="project" value="TreeGrafter"/>
</dbReference>
<reference evidence="4" key="1">
    <citation type="submission" date="2017-02" db="UniProtKB">
        <authorList>
            <consortium name="WormBaseParasite"/>
        </authorList>
    </citation>
    <scope>IDENTIFICATION</scope>
</reference>
<organism evidence="3 4">
    <name type="scientific">Ascaris lumbricoides</name>
    <name type="common">Giant roundworm</name>
    <dbReference type="NCBI Taxonomy" id="6252"/>
    <lineage>
        <taxon>Eukaryota</taxon>
        <taxon>Metazoa</taxon>
        <taxon>Ecdysozoa</taxon>
        <taxon>Nematoda</taxon>
        <taxon>Chromadorea</taxon>
        <taxon>Rhabditida</taxon>
        <taxon>Spirurina</taxon>
        <taxon>Ascaridomorpha</taxon>
        <taxon>Ascaridoidea</taxon>
        <taxon>Ascarididae</taxon>
        <taxon>Ascaris</taxon>
    </lineage>
</organism>
<dbReference type="InterPro" id="IPR042097">
    <property type="entry name" value="Aminopeptidase_N-like_N_sf"/>
</dbReference>
<evidence type="ECO:0000313" key="3">
    <source>
        <dbReference type="Proteomes" id="UP000036681"/>
    </source>
</evidence>
<keyword evidence="3" id="KW-1185">Reference proteome</keyword>
<evidence type="ECO:0000313" key="4">
    <source>
        <dbReference type="WBParaSite" id="ALUE_0002221901-mRNA-1"/>
    </source>
</evidence>
<feature type="region of interest" description="Disordered" evidence="1">
    <location>
        <begin position="1"/>
        <end position="25"/>
    </location>
</feature>
<dbReference type="InterPro" id="IPR050344">
    <property type="entry name" value="Peptidase_M1_aminopeptidases"/>
</dbReference>
<dbReference type="PANTHER" id="PTHR11533">
    <property type="entry name" value="PROTEASE M1 ZINC METALLOPROTEASE"/>
    <property type="match status" value="1"/>
</dbReference>
<feature type="domain" description="Aminopeptidase N-like N-terminal" evidence="2">
    <location>
        <begin position="27"/>
        <end position="139"/>
    </location>
</feature>
<sequence length="147" mass="16586">MRDEEESATTEMPKETSVATKENRKTVKTAAHAQVKNVIVNATVEMVTFELDDELRPGEEYYFQLLYTGEFDKQLSGLYLSQYTDGTGKRKYAAVTQMQPTDARRMVPCFDEPEFKAVWKVKIIHPSGTVAISNGIELKDAIKTLVS</sequence>
<dbReference type="Pfam" id="PF17900">
    <property type="entry name" value="Peptidase_M1_N"/>
    <property type="match status" value="1"/>
</dbReference>
<dbReference type="WBParaSite" id="ALUE_0002221901-mRNA-1">
    <property type="protein sequence ID" value="ALUE_0002221901-mRNA-1"/>
    <property type="gene ID" value="ALUE_0002221901"/>
</dbReference>
<dbReference type="SUPFAM" id="SSF63737">
    <property type="entry name" value="Leukotriene A4 hydrolase N-terminal domain"/>
    <property type="match status" value="1"/>
</dbReference>
<dbReference type="PANTHER" id="PTHR11533:SF301">
    <property type="entry name" value="AMINOPEPTIDASE"/>
    <property type="match status" value="1"/>
</dbReference>
<dbReference type="GO" id="GO:0006508">
    <property type="term" value="P:proteolysis"/>
    <property type="evidence" value="ECO:0007669"/>
    <property type="project" value="TreeGrafter"/>
</dbReference>
<dbReference type="GO" id="GO:0042277">
    <property type="term" value="F:peptide binding"/>
    <property type="evidence" value="ECO:0007669"/>
    <property type="project" value="TreeGrafter"/>
</dbReference>
<accession>A0A0M3ITZ1</accession>